<proteinExistence type="predicted"/>
<dbReference type="KEGG" id="ape:APE_1824"/>
<dbReference type="Proteomes" id="UP000002518">
    <property type="component" value="Chromosome"/>
</dbReference>
<accession>Q9YAX1</accession>
<evidence type="ECO:0000313" key="3">
    <source>
        <dbReference type="Proteomes" id="UP000002518"/>
    </source>
</evidence>
<protein>
    <recommendedName>
        <fullName evidence="4">DUF763 domain-containing protein</fullName>
    </recommendedName>
</protein>
<dbReference type="RefSeq" id="WP_010866617.1">
    <property type="nucleotide sequence ID" value="NC_000854.2"/>
</dbReference>
<reference evidence="2 3" key="1">
    <citation type="journal article" date="1999" name="DNA Res.">
        <title>Complete genome sequence of an aerobic hyper-thermophilic crenarchaeon, Aeropyrum pernix K1.</title>
        <authorList>
            <person name="Kawarabayasi Y."/>
            <person name="Hino Y."/>
            <person name="Horikawa H."/>
            <person name="Yamazaki S."/>
            <person name="Haikawa Y."/>
            <person name="Jin-no K."/>
            <person name="Takahashi M."/>
            <person name="Sekine M."/>
            <person name="Baba S."/>
            <person name="Ankai A."/>
            <person name="Kosugi H."/>
            <person name="Hosoyama A."/>
            <person name="Fukui S."/>
            <person name="Nagai Y."/>
            <person name="Nishijima K."/>
            <person name="Nakazawa H."/>
            <person name="Takamiya M."/>
            <person name="Masuda S."/>
            <person name="Funahashi T."/>
            <person name="Tanaka T."/>
            <person name="Kudoh Y."/>
            <person name="Yamazaki J."/>
            <person name="Kushida N."/>
            <person name="Oguchi A."/>
            <person name="Aoki K."/>
            <person name="Kubota K."/>
            <person name="Nakamura Y."/>
            <person name="Nomura N."/>
            <person name="Sako Y."/>
            <person name="Kikuchi H."/>
        </authorList>
    </citation>
    <scope>NUCLEOTIDE SEQUENCE [LARGE SCALE GENOMIC DNA]</scope>
    <source>
        <strain evidence="3">ATCC 700893 / DSM 11879 / JCM 9820 / NBRC 100138 / K1</strain>
    </source>
</reference>
<dbReference type="PANTHER" id="PTHR38597">
    <property type="entry name" value="BLL3834 PROTEIN"/>
    <property type="match status" value="1"/>
</dbReference>
<organism evidence="2 3">
    <name type="scientific">Aeropyrum pernix (strain ATCC 700893 / DSM 11879 / JCM 9820 / NBRC 100138 / K1)</name>
    <dbReference type="NCBI Taxonomy" id="272557"/>
    <lineage>
        <taxon>Archaea</taxon>
        <taxon>Thermoproteota</taxon>
        <taxon>Thermoprotei</taxon>
        <taxon>Desulfurococcales</taxon>
        <taxon>Desulfurococcaceae</taxon>
        <taxon>Aeropyrum</taxon>
    </lineage>
</organism>
<dbReference type="EnsemblBacteria" id="BAA80827">
    <property type="protein sequence ID" value="BAA80827"/>
    <property type="gene ID" value="APE_1824"/>
</dbReference>
<dbReference type="Pfam" id="PF05559">
    <property type="entry name" value="DUF763"/>
    <property type="match status" value="1"/>
</dbReference>
<dbReference type="eggNOG" id="arCOG04253">
    <property type="taxonomic scope" value="Archaea"/>
</dbReference>
<evidence type="ECO:0000256" key="1">
    <source>
        <dbReference type="SAM" id="MobiDB-lite"/>
    </source>
</evidence>
<keyword evidence="3" id="KW-1185">Reference proteome</keyword>
<feature type="region of interest" description="Disordered" evidence="1">
    <location>
        <begin position="239"/>
        <end position="262"/>
    </location>
</feature>
<dbReference type="PIR" id="F72567">
    <property type="entry name" value="F72567"/>
</dbReference>
<dbReference type="AlphaFoldDB" id="Q9YAX1"/>
<dbReference type="EMBL" id="BA000002">
    <property type="protein sequence ID" value="BAA80827.1"/>
    <property type="molecule type" value="Genomic_DNA"/>
</dbReference>
<dbReference type="InterPro" id="IPR008482">
    <property type="entry name" value="DUF763"/>
</dbReference>
<evidence type="ECO:0000313" key="2">
    <source>
        <dbReference type="EMBL" id="BAA80827.1"/>
    </source>
</evidence>
<evidence type="ECO:0008006" key="4">
    <source>
        <dbReference type="Google" id="ProtNLM"/>
    </source>
</evidence>
<name>Q9YAX1_AERPE</name>
<sequence length="385" mass="42101">MTGVADLPLHSGKVPPWMLKVMERLARSIARAIVEIHGPDAVVRGLADPYWFQAFNNAIGMDWDSSGSTTVLLAVLRKVSLSEDLGFIVVGGKGRRMRGIDSEVEALADRVGIDASKLLGFSQAAGRVSNVLLQDGYSPYIHAVVASETGLMVAVQQGMNVEAGLSRRYHVDRESVEEPFRGVSGILSHSGVLNAVASESKEARKLYVDLAREGASRIERMVLEASRMVSGAPTLLDYMDRHPGASHRNASGGPRSSKPYYKPVPIDSRTRKYLEMLADNPPVDEQDLLTAPGLTPKVVRALALVADIIYGVPTSHRDPVSTPLNPFVYAYSVGGKDGVPYRFDRRTAERVVLALEEAVELARLGRDEKLRALRRLRRLLDPLRS</sequence>
<dbReference type="PATRIC" id="fig|272557.25.peg.1223"/>
<gene>
    <name evidence="2" type="ordered locus">APE_1824</name>
</gene>
<dbReference type="GeneID" id="1446265"/>
<dbReference type="PANTHER" id="PTHR38597:SF1">
    <property type="entry name" value="BLL3834 PROTEIN"/>
    <property type="match status" value="1"/>
</dbReference>